<dbReference type="AlphaFoldDB" id="D8RTK3"/>
<dbReference type="HOGENOM" id="CLU_1356703_0_0_1"/>
<dbReference type="Gramene" id="EFJ24690">
    <property type="protein sequence ID" value="EFJ24690"/>
    <property type="gene ID" value="SELMODRAFT_414680"/>
</dbReference>
<keyword evidence="2" id="KW-1185">Reference proteome</keyword>
<evidence type="ECO:0000313" key="2">
    <source>
        <dbReference type="Proteomes" id="UP000001514"/>
    </source>
</evidence>
<gene>
    <name evidence="1" type="ORF">SELMODRAFT_414680</name>
</gene>
<dbReference type="InParanoid" id="D8RTK3"/>
<dbReference type="Proteomes" id="UP000001514">
    <property type="component" value="Unassembled WGS sequence"/>
</dbReference>
<sequence length="202" mass="21842">MFLPSLNLDNIPFAKGPSFTPFSTFDPDEWDIAIFMGIHRECVAILWVLLNELHLAADATELVLAAFEVDELRGSAVNHAAHLELVATQDAVLGPPPGLQEDREGLVEEVHVHVAHVHQAIDVFDLDGHLQLHQDDPQDMVLAAAHAVAALADHSLAGDAEGHHPLGAAVTPLAQQLLRTSRASGNELLHPSRDCLDLLCSR</sequence>
<name>D8RTK3_SELML</name>
<organism evidence="2">
    <name type="scientific">Selaginella moellendorffii</name>
    <name type="common">Spikemoss</name>
    <dbReference type="NCBI Taxonomy" id="88036"/>
    <lineage>
        <taxon>Eukaryota</taxon>
        <taxon>Viridiplantae</taxon>
        <taxon>Streptophyta</taxon>
        <taxon>Embryophyta</taxon>
        <taxon>Tracheophyta</taxon>
        <taxon>Lycopodiopsida</taxon>
        <taxon>Selaginellales</taxon>
        <taxon>Selaginellaceae</taxon>
        <taxon>Selaginella</taxon>
    </lineage>
</organism>
<proteinExistence type="predicted"/>
<protein>
    <submittedName>
        <fullName evidence="1">Uncharacterized protein</fullName>
    </submittedName>
</protein>
<dbReference type="KEGG" id="smo:SELMODRAFT_414680"/>
<dbReference type="EMBL" id="GL377589">
    <property type="protein sequence ID" value="EFJ24690.1"/>
    <property type="molecule type" value="Genomic_DNA"/>
</dbReference>
<reference evidence="1 2" key="1">
    <citation type="journal article" date="2011" name="Science">
        <title>The Selaginella genome identifies genetic changes associated with the evolution of vascular plants.</title>
        <authorList>
            <person name="Banks J.A."/>
            <person name="Nishiyama T."/>
            <person name="Hasebe M."/>
            <person name="Bowman J.L."/>
            <person name="Gribskov M."/>
            <person name="dePamphilis C."/>
            <person name="Albert V.A."/>
            <person name="Aono N."/>
            <person name="Aoyama T."/>
            <person name="Ambrose B.A."/>
            <person name="Ashton N.W."/>
            <person name="Axtell M.J."/>
            <person name="Barker E."/>
            <person name="Barker M.S."/>
            <person name="Bennetzen J.L."/>
            <person name="Bonawitz N.D."/>
            <person name="Chapple C."/>
            <person name="Cheng C."/>
            <person name="Correa L.G."/>
            <person name="Dacre M."/>
            <person name="DeBarry J."/>
            <person name="Dreyer I."/>
            <person name="Elias M."/>
            <person name="Engstrom E.M."/>
            <person name="Estelle M."/>
            <person name="Feng L."/>
            <person name="Finet C."/>
            <person name="Floyd S.K."/>
            <person name="Frommer W.B."/>
            <person name="Fujita T."/>
            <person name="Gramzow L."/>
            <person name="Gutensohn M."/>
            <person name="Harholt J."/>
            <person name="Hattori M."/>
            <person name="Heyl A."/>
            <person name="Hirai T."/>
            <person name="Hiwatashi Y."/>
            <person name="Ishikawa M."/>
            <person name="Iwata M."/>
            <person name="Karol K.G."/>
            <person name="Koehler B."/>
            <person name="Kolukisaoglu U."/>
            <person name="Kubo M."/>
            <person name="Kurata T."/>
            <person name="Lalonde S."/>
            <person name="Li K."/>
            <person name="Li Y."/>
            <person name="Litt A."/>
            <person name="Lyons E."/>
            <person name="Manning G."/>
            <person name="Maruyama T."/>
            <person name="Michael T.P."/>
            <person name="Mikami K."/>
            <person name="Miyazaki S."/>
            <person name="Morinaga S."/>
            <person name="Murata T."/>
            <person name="Mueller-Roeber B."/>
            <person name="Nelson D.R."/>
            <person name="Obara M."/>
            <person name="Oguri Y."/>
            <person name="Olmstead R.G."/>
            <person name="Onodera N."/>
            <person name="Petersen B.L."/>
            <person name="Pils B."/>
            <person name="Prigge M."/>
            <person name="Rensing S.A."/>
            <person name="Riano-Pachon D.M."/>
            <person name="Roberts A.W."/>
            <person name="Sato Y."/>
            <person name="Scheller H.V."/>
            <person name="Schulz B."/>
            <person name="Schulz C."/>
            <person name="Shakirov E.V."/>
            <person name="Shibagaki N."/>
            <person name="Shinohara N."/>
            <person name="Shippen D.E."/>
            <person name="Soerensen I."/>
            <person name="Sotooka R."/>
            <person name="Sugimoto N."/>
            <person name="Sugita M."/>
            <person name="Sumikawa N."/>
            <person name="Tanurdzic M."/>
            <person name="Theissen G."/>
            <person name="Ulvskov P."/>
            <person name="Wakazuki S."/>
            <person name="Weng J.K."/>
            <person name="Willats W.W."/>
            <person name="Wipf D."/>
            <person name="Wolf P.G."/>
            <person name="Yang L."/>
            <person name="Zimmer A.D."/>
            <person name="Zhu Q."/>
            <person name="Mitros T."/>
            <person name="Hellsten U."/>
            <person name="Loque D."/>
            <person name="Otillar R."/>
            <person name="Salamov A."/>
            <person name="Schmutz J."/>
            <person name="Shapiro H."/>
            <person name="Lindquist E."/>
            <person name="Lucas S."/>
            <person name="Rokhsar D."/>
            <person name="Grigoriev I.V."/>
        </authorList>
    </citation>
    <scope>NUCLEOTIDE SEQUENCE [LARGE SCALE GENOMIC DNA]</scope>
</reference>
<evidence type="ECO:0000313" key="1">
    <source>
        <dbReference type="EMBL" id="EFJ24690.1"/>
    </source>
</evidence>
<accession>D8RTK3</accession>